<dbReference type="Proteomes" id="UP000253664">
    <property type="component" value="Unassembled WGS sequence"/>
</dbReference>
<keyword evidence="3" id="KW-1185">Reference proteome</keyword>
<dbReference type="AlphaFoldDB" id="A0A367L6P4"/>
<feature type="region of interest" description="Disordered" evidence="1">
    <location>
        <begin position="96"/>
        <end position="126"/>
    </location>
</feature>
<feature type="compositionally biased region" description="Polar residues" evidence="1">
    <location>
        <begin position="100"/>
        <end position="109"/>
    </location>
</feature>
<name>A0A367L6P4_9HYPO</name>
<protein>
    <submittedName>
        <fullName evidence="2">Uncharacterized protein</fullName>
    </submittedName>
</protein>
<dbReference type="EMBL" id="LKCN02000013">
    <property type="protein sequence ID" value="RCI10078.1"/>
    <property type="molecule type" value="Genomic_DNA"/>
</dbReference>
<comment type="caution">
    <text evidence="2">The sequence shown here is derived from an EMBL/GenBank/DDBJ whole genome shotgun (WGS) entry which is preliminary data.</text>
</comment>
<organism evidence="2 3">
    <name type="scientific">Ophiocordyceps polyrhachis-furcata BCC 54312</name>
    <dbReference type="NCBI Taxonomy" id="1330021"/>
    <lineage>
        <taxon>Eukaryota</taxon>
        <taxon>Fungi</taxon>
        <taxon>Dikarya</taxon>
        <taxon>Ascomycota</taxon>
        <taxon>Pezizomycotina</taxon>
        <taxon>Sordariomycetes</taxon>
        <taxon>Hypocreomycetidae</taxon>
        <taxon>Hypocreales</taxon>
        <taxon>Ophiocordycipitaceae</taxon>
        <taxon>Ophiocordyceps</taxon>
    </lineage>
</organism>
<evidence type="ECO:0000313" key="3">
    <source>
        <dbReference type="Proteomes" id="UP000253664"/>
    </source>
</evidence>
<gene>
    <name evidence="2" type="ORF">L249_8566</name>
</gene>
<reference evidence="2 3" key="1">
    <citation type="journal article" date="2015" name="BMC Genomics">
        <title>Insights from the genome of Ophiocordyceps polyrhachis-furcata to pathogenicity and host specificity in insect fungi.</title>
        <authorList>
            <person name="Wichadakul D."/>
            <person name="Kobmoo N."/>
            <person name="Ingsriswang S."/>
            <person name="Tangphatsornruang S."/>
            <person name="Chantasingh D."/>
            <person name="Luangsa-ard J.J."/>
            <person name="Eurwilaichitr L."/>
        </authorList>
    </citation>
    <scope>NUCLEOTIDE SEQUENCE [LARGE SCALE GENOMIC DNA]</scope>
    <source>
        <strain evidence="2 3">BCC 54312</strain>
    </source>
</reference>
<accession>A0A367L6P4</accession>
<sequence length="126" mass="14115">MRGTQQAARLDVRHKKHIGRHSRAVVSGIRFDPRLAGHCIGSRPSHALMPRKPRGRGVNIFICRASSTVFIFLPGKRQDPELLLFFFLFHPPSPASSSLMQPFSISSSKTKVKSWVRKANESPTDP</sequence>
<evidence type="ECO:0000313" key="2">
    <source>
        <dbReference type="EMBL" id="RCI10078.1"/>
    </source>
</evidence>
<evidence type="ECO:0000256" key="1">
    <source>
        <dbReference type="SAM" id="MobiDB-lite"/>
    </source>
</evidence>
<proteinExistence type="predicted"/>